<dbReference type="HOGENOM" id="CLU_3119705_0_0_5"/>
<proteinExistence type="predicted"/>
<reference evidence="2 3" key="1">
    <citation type="journal article" date="2014" name="PLoS ONE">
        <title>Genome Information of Methylobacterium oryzae, a Plant-Probiotic Methylotroph in the Phyllosphere.</title>
        <authorList>
            <person name="Kwak M.J."/>
            <person name="Jeong H."/>
            <person name="Madhaiyan M."/>
            <person name="Lee Y."/>
            <person name="Sa T.M."/>
            <person name="Oh T.K."/>
            <person name="Kim J.F."/>
        </authorList>
    </citation>
    <scope>NUCLEOTIDE SEQUENCE [LARGE SCALE GENOMIC DNA]</scope>
    <source>
        <strain evidence="2 3">CBMB20</strain>
    </source>
</reference>
<dbReference type="Proteomes" id="UP000029492">
    <property type="component" value="Chromosome"/>
</dbReference>
<dbReference type="EMBL" id="CP003811">
    <property type="protein sequence ID" value="AIQ93651.1"/>
    <property type="molecule type" value="Genomic_DNA"/>
</dbReference>
<protein>
    <submittedName>
        <fullName evidence="2">Protein of unassigned function</fullName>
    </submittedName>
</protein>
<feature type="region of interest" description="Disordered" evidence="1">
    <location>
        <begin position="1"/>
        <end position="20"/>
    </location>
</feature>
<dbReference type="KEGG" id="mor:MOC_5896"/>
<accession>A0A089P090</accession>
<evidence type="ECO:0000313" key="3">
    <source>
        <dbReference type="Proteomes" id="UP000029492"/>
    </source>
</evidence>
<sequence length="50" mass="5827">MTDQICRKSSGHPRTSSRNFELGRDQSQLYCYINMKRRGYLLGINLCAED</sequence>
<evidence type="ECO:0000313" key="2">
    <source>
        <dbReference type="EMBL" id="AIQ93651.1"/>
    </source>
</evidence>
<dbReference type="AlphaFoldDB" id="A0A089P090"/>
<organism evidence="2 3">
    <name type="scientific">Methylobacterium oryzae CBMB20</name>
    <dbReference type="NCBI Taxonomy" id="693986"/>
    <lineage>
        <taxon>Bacteria</taxon>
        <taxon>Pseudomonadati</taxon>
        <taxon>Pseudomonadota</taxon>
        <taxon>Alphaproteobacteria</taxon>
        <taxon>Hyphomicrobiales</taxon>
        <taxon>Methylobacteriaceae</taxon>
        <taxon>Methylobacterium</taxon>
    </lineage>
</organism>
<name>A0A089P090_9HYPH</name>
<evidence type="ECO:0000256" key="1">
    <source>
        <dbReference type="SAM" id="MobiDB-lite"/>
    </source>
</evidence>
<keyword evidence="3" id="KW-1185">Reference proteome</keyword>
<gene>
    <name evidence="2" type="ORF">MOC_5896</name>
</gene>